<feature type="compositionally biased region" description="Low complexity" evidence="1">
    <location>
        <begin position="674"/>
        <end position="684"/>
    </location>
</feature>
<dbReference type="Proteomes" id="UP000515908">
    <property type="component" value="Chromosome 13"/>
</dbReference>
<gene>
    <name evidence="2" type="ORF">ADEAN_000661500</name>
</gene>
<evidence type="ECO:0000313" key="2">
    <source>
        <dbReference type="EMBL" id="CAD2219122.1"/>
    </source>
</evidence>
<evidence type="ECO:0000256" key="1">
    <source>
        <dbReference type="SAM" id="MobiDB-lite"/>
    </source>
</evidence>
<evidence type="ECO:0000313" key="3">
    <source>
        <dbReference type="Proteomes" id="UP000515908"/>
    </source>
</evidence>
<evidence type="ECO:0008006" key="4">
    <source>
        <dbReference type="Google" id="ProtNLM"/>
    </source>
</evidence>
<protein>
    <recommendedName>
        <fullName evidence="4">Sfi1 spindle body protein</fullName>
    </recommendedName>
</protein>
<dbReference type="VEuPathDB" id="TriTrypDB:ADEAN_000661500"/>
<feature type="compositionally biased region" description="Polar residues" evidence="1">
    <location>
        <begin position="514"/>
        <end position="539"/>
    </location>
</feature>
<feature type="region of interest" description="Disordered" evidence="1">
    <location>
        <begin position="661"/>
        <end position="695"/>
    </location>
</feature>
<dbReference type="AlphaFoldDB" id="A0A7G2CLI7"/>
<name>A0A7G2CLI7_9TRYP</name>
<sequence length="794" mass="92194">MRKNHPHNEGSLVSNVSNGISTMNTFLSTTGTYHVHNTSSDRNVAHHHNDSVEVIEMNASGSLASSRSECSSIHILCANSNDSSQHDMEDDGERYHNHSFLAPLVNSSEANDNSDLAHIIEANIVYKENLRSSAFYRWKERTDQHSSQQKYKELFAKSLYDNKTRYTFFRAWQWRYEQRVNRRKHEETVERFFTLRVLLPNVFRRWKNSAEERINVNYQVVKMNYICERKLFQYYFSSWKSVASQQAKCRACKGKNNEILMKSYYNRLLSQCFLAKRNQLVVRTVQCHTPYSWWNDRTEVTNGLLLNDAWRRWLYFTYEKKSTRIITRENHARQLVSQNATQLLQRHFNRWLVGHRAELLRKQTDHAVQKTYFTDKWLNTFHKDIRMAKEFYINIILPRDTKQCFREWRSRLSYRLTSRQMAATADAFFENRTKKVFYLHLCFVDIWKKRFEYALNNRKRLESAKLNRSELLSYLMVNRVTDFALRPSAVDTSVASDNIQKTQEANVDEPDNSAADTDTPSSSHSPVVKLDQSTQTEIQPTVEAPTANRTAVTQTVLKRRDTGCQTNALAASVGDTEGSSVAGGSGVLCSTTTPTTRASPCQCYRRPDESYFASQMVWALVNFMFWSMHSLANVTQSHRNSQTSASEEAAAESLMCTVKDSHRDETPNEEEVNHSSVSENESAVQSDSTYPYPMDQDTYVKEEGKRLIGEYTARKTLRDFEEAELSTTENELRLLQVLERPGAAGQHAERVKALQIRKGYLENRKLEYEECRRRLEEFAAALELRYGNRPSARA</sequence>
<reference evidence="2 3" key="1">
    <citation type="submission" date="2020-08" db="EMBL/GenBank/DDBJ databases">
        <authorList>
            <person name="Newling K."/>
            <person name="Davey J."/>
            <person name="Forrester S."/>
        </authorList>
    </citation>
    <scope>NUCLEOTIDE SEQUENCE [LARGE SCALE GENOMIC DNA]</scope>
    <source>
        <strain evidence="3">Crithidia deanei Carvalho (ATCC PRA-265)</strain>
    </source>
</reference>
<keyword evidence="3" id="KW-1185">Reference proteome</keyword>
<feature type="region of interest" description="Disordered" evidence="1">
    <location>
        <begin position="502"/>
        <end position="550"/>
    </location>
</feature>
<organism evidence="2 3">
    <name type="scientific">Angomonas deanei</name>
    <dbReference type="NCBI Taxonomy" id="59799"/>
    <lineage>
        <taxon>Eukaryota</taxon>
        <taxon>Discoba</taxon>
        <taxon>Euglenozoa</taxon>
        <taxon>Kinetoplastea</taxon>
        <taxon>Metakinetoplastina</taxon>
        <taxon>Trypanosomatida</taxon>
        <taxon>Trypanosomatidae</taxon>
        <taxon>Strigomonadinae</taxon>
        <taxon>Angomonas</taxon>
    </lineage>
</organism>
<accession>A0A7G2CLI7</accession>
<dbReference type="EMBL" id="LR877157">
    <property type="protein sequence ID" value="CAD2219122.1"/>
    <property type="molecule type" value="Genomic_DNA"/>
</dbReference>
<proteinExistence type="predicted"/>